<sequence>MTSETAPAGRPERTAPGSTPHAAAQPSPSPVVVVGAGGYVGSRLAAGLARTGRTVLAASRTPVPVPVHDGGPEPVPDELGGLVRPVTYADAAGLGDAVREACDRDGLPLPGGVAAAIGGWQLGARLLDEPDLDAWRTTLDSHLTAHLATIRALVPVLRDSAHPRPAHVVLNGAARAQPMAGSGAINVTGAGLAMLVRVLNLEEDPLGATPPDAEERRRVRFHELVIDHAVAGDDRNVTPDRTVAPAAVTAALTTILDDPATPAVVHV</sequence>
<dbReference type="Proteomes" id="UP000664617">
    <property type="component" value="Unassembled WGS sequence"/>
</dbReference>
<gene>
    <name evidence="2" type="ORF">J0911_16535</name>
</gene>
<dbReference type="Gene3D" id="3.40.50.720">
    <property type="entry name" value="NAD(P)-binding Rossmann-like Domain"/>
    <property type="match status" value="1"/>
</dbReference>
<dbReference type="EMBL" id="JAFMPK010000047">
    <property type="protein sequence ID" value="MBO0610633.1"/>
    <property type="molecule type" value="Genomic_DNA"/>
</dbReference>
<dbReference type="RefSeq" id="WP_207276552.1">
    <property type="nucleotide sequence ID" value="NZ_JAFMPK010000047.1"/>
</dbReference>
<reference evidence="2 3" key="1">
    <citation type="submission" date="2021-03" db="EMBL/GenBank/DDBJ databases">
        <authorList>
            <person name="Xin L."/>
        </authorList>
    </citation>
    <scope>NUCLEOTIDE SEQUENCE [LARGE SCALE GENOMIC DNA]</scope>
    <source>
        <strain evidence="2 3">XHU 5031</strain>
    </source>
</reference>
<reference evidence="3" key="2">
    <citation type="submission" date="2023-07" db="EMBL/GenBank/DDBJ databases">
        <title>Myceligenerans salitolerans sp. nov., a halotolerant actinomycete isolated from a salt lake in Xinjiang, China.</title>
        <authorList>
            <person name="Guan T."/>
        </authorList>
    </citation>
    <scope>NUCLEOTIDE SEQUENCE [LARGE SCALE GENOMIC DNA]</scope>
    <source>
        <strain evidence="3">XHU 5031</strain>
    </source>
</reference>
<evidence type="ECO:0000256" key="1">
    <source>
        <dbReference type="SAM" id="MobiDB-lite"/>
    </source>
</evidence>
<dbReference type="SUPFAM" id="SSF51735">
    <property type="entry name" value="NAD(P)-binding Rossmann-fold domains"/>
    <property type="match status" value="1"/>
</dbReference>
<proteinExistence type="predicted"/>
<name>A0ABS3IDZ5_9MICO</name>
<protein>
    <submittedName>
        <fullName evidence="2">Uncharacterized protein</fullName>
    </submittedName>
</protein>
<evidence type="ECO:0000313" key="2">
    <source>
        <dbReference type="EMBL" id="MBO0610633.1"/>
    </source>
</evidence>
<organism evidence="2 3">
    <name type="scientific">Myceligenerans salitolerans</name>
    <dbReference type="NCBI Taxonomy" id="1230528"/>
    <lineage>
        <taxon>Bacteria</taxon>
        <taxon>Bacillati</taxon>
        <taxon>Actinomycetota</taxon>
        <taxon>Actinomycetes</taxon>
        <taxon>Micrococcales</taxon>
        <taxon>Promicromonosporaceae</taxon>
        <taxon>Myceligenerans</taxon>
    </lineage>
</organism>
<keyword evidence="3" id="KW-1185">Reference proteome</keyword>
<feature type="region of interest" description="Disordered" evidence="1">
    <location>
        <begin position="1"/>
        <end position="30"/>
    </location>
</feature>
<evidence type="ECO:0000313" key="3">
    <source>
        <dbReference type="Proteomes" id="UP000664617"/>
    </source>
</evidence>
<feature type="compositionally biased region" description="Low complexity" evidence="1">
    <location>
        <begin position="18"/>
        <end position="30"/>
    </location>
</feature>
<comment type="caution">
    <text evidence="2">The sequence shown here is derived from an EMBL/GenBank/DDBJ whole genome shotgun (WGS) entry which is preliminary data.</text>
</comment>
<dbReference type="InterPro" id="IPR036291">
    <property type="entry name" value="NAD(P)-bd_dom_sf"/>
</dbReference>
<accession>A0ABS3IDZ5</accession>